<sequence>MLRECVDELAGADPAAAKQTGYEILKTFQGLSFGLGALRNRFSSAHGTLPGTVPLDPAYAMLAKNAVATAAIFLLSRHQANPPARRAGDAPSGPGAI</sequence>
<dbReference type="RefSeq" id="WP_060323670.1">
    <property type="nucleotide sequence ID" value="NZ_LPIU01000079.1"/>
</dbReference>
<proteinExistence type="predicted"/>
<evidence type="ECO:0000259" key="1">
    <source>
        <dbReference type="Pfam" id="PF14355"/>
    </source>
</evidence>
<reference evidence="2 3" key="1">
    <citation type="submission" date="2015-11" db="EMBL/GenBank/DDBJ databases">
        <title>Expanding the genomic diversity of Burkholderia species for the development of highly accurate diagnostics.</title>
        <authorList>
            <person name="Sahl J."/>
            <person name="Keim P."/>
            <person name="Wagner D."/>
        </authorList>
    </citation>
    <scope>NUCLEOTIDE SEQUENCE [LARGE SCALE GENOMIC DNA]</scope>
    <source>
        <strain evidence="2 3">MSMB2167WGS</strain>
    </source>
</reference>
<evidence type="ECO:0000313" key="3">
    <source>
        <dbReference type="Proteomes" id="UP000062998"/>
    </source>
</evidence>
<protein>
    <recommendedName>
        <fullName evidence="1">Abortive infection protein-like C-terminal domain-containing protein</fullName>
    </recommendedName>
</protein>
<evidence type="ECO:0000313" key="2">
    <source>
        <dbReference type="EMBL" id="KWE07593.1"/>
    </source>
</evidence>
<accession>A0A125G5U8</accession>
<name>A0A125G5U8_9BURK</name>
<dbReference type="InterPro" id="IPR026001">
    <property type="entry name" value="Abi-like_C"/>
</dbReference>
<feature type="domain" description="Abortive infection protein-like C-terminal" evidence="1">
    <location>
        <begin position="16"/>
        <end position="75"/>
    </location>
</feature>
<dbReference type="Proteomes" id="UP000062998">
    <property type="component" value="Unassembled WGS sequence"/>
</dbReference>
<dbReference type="Pfam" id="PF14355">
    <property type="entry name" value="Abi_C"/>
    <property type="match status" value="1"/>
</dbReference>
<dbReference type="AlphaFoldDB" id="A0A125G5U8"/>
<comment type="caution">
    <text evidence="2">The sequence shown here is derived from an EMBL/GenBank/DDBJ whole genome shotgun (WGS) entry which is preliminary data.</text>
</comment>
<organism evidence="2 3">
    <name type="scientific">Burkholderia ubonensis</name>
    <dbReference type="NCBI Taxonomy" id="101571"/>
    <lineage>
        <taxon>Bacteria</taxon>
        <taxon>Pseudomonadati</taxon>
        <taxon>Pseudomonadota</taxon>
        <taxon>Betaproteobacteria</taxon>
        <taxon>Burkholderiales</taxon>
        <taxon>Burkholderiaceae</taxon>
        <taxon>Burkholderia</taxon>
        <taxon>Burkholderia cepacia complex</taxon>
    </lineage>
</organism>
<dbReference type="OrthoDB" id="9079420at2"/>
<gene>
    <name evidence="2" type="ORF">WL73_09145</name>
</gene>
<dbReference type="EMBL" id="LPIX01000033">
    <property type="protein sequence ID" value="KWE07593.1"/>
    <property type="molecule type" value="Genomic_DNA"/>
</dbReference>